<dbReference type="Proteomes" id="UP000185557">
    <property type="component" value="Unassembled WGS sequence"/>
</dbReference>
<gene>
    <name evidence="2" type="ORF">NIES30_24330</name>
</gene>
<feature type="region of interest" description="Disordered" evidence="1">
    <location>
        <begin position="1"/>
        <end position="20"/>
    </location>
</feature>
<keyword evidence="3" id="KW-1185">Reference proteome</keyword>
<evidence type="ECO:0000256" key="1">
    <source>
        <dbReference type="SAM" id="MobiDB-lite"/>
    </source>
</evidence>
<reference evidence="2 3" key="1">
    <citation type="submission" date="2016-11" db="EMBL/GenBank/DDBJ databases">
        <title>Draft Genome Sequences of Nine Cyanobacterial Strains from Diverse Habitats.</title>
        <authorList>
            <person name="Zhu T."/>
            <person name="Hou S."/>
            <person name="Lu X."/>
            <person name="Hess W.R."/>
        </authorList>
    </citation>
    <scope>NUCLEOTIDE SEQUENCE [LARGE SCALE GENOMIC DNA]</scope>
    <source>
        <strain evidence="2 3">NIES-30</strain>
    </source>
</reference>
<dbReference type="EMBL" id="MRCG01000030">
    <property type="protein sequence ID" value="OKH43685.1"/>
    <property type="molecule type" value="Genomic_DNA"/>
</dbReference>
<name>A0A1U7IYC9_9CYAN</name>
<evidence type="ECO:0000313" key="2">
    <source>
        <dbReference type="EMBL" id="OKH43685.1"/>
    </source>
</evidence>
<sequence>MGQKQAVAEQTSELRSQDLPEQELRLGGLSLGVEGKTVIREFGQPSQVSSSFYSQLDYPGFTVLLEEGTVIGMTSTSDQYCTPAGVCPGMDFEQVRERYGVPVVSDREDGSFMEYYTADSSCWLKIAVDGELVESVSVVCQP</sequence>
<accession>A0A1U7IYC9</accession>
<dbReference type="AlphaFoldDB" id="A0A1U7IYC9"/>
<protein>
    <submittedName>
        <fullName evidence="2">Uncharacterized protein</fullName>
    </submittedName>
</protein>
<evidence type="ECO:0000313" key="3">
    <source>
        <dbReference type="Proteomes" id="UP000185557"/>
    </source>
</evidence>
<proteinExistence type="predicted"/>
<organism evidence="2 3">
    <name type="scientific">Phormidium tenue NIES-30</name>
    <dbReference type="NCBI Taxonomy" id="549789"/>
    <lineage>
        <taxon>Bacteria</taxon>
        <taxon>Bacillati</taxon>
        <taxon>Cyanobacteriota</taxon>
        <taxon>Cyanophyceae</taxon>
        <taxon>Oscillatoriophycideae</taxon>
        <taxon>Oscillatoriales</taxon>
        <taxon>Oscillatoriaceae</taxon>
        <taxon>Phormidium</taxon>
    </lineage>
</organism>
<comment type="caution">
    <text evidence="2">The sequence shown here is derived from an EMBL/GenBank/DDBJ whole genome shotgun (WGS) entry which is preliminary data.</text>
</comment>